<evidence type="ECO:0000313" key="2">
    <source>
        <dbReference type="Proteomes" id="UP000463051"/>
    </source>
</evidence>
<sequence length="294" mass="34683">MDLRNDWHNFLKSQFKAYPFLKKEDYNGLSLDEVSLVYFNWSRLFIQPVKRNVHYSKEFKCPKAIKKRLEKVVQKIQLGQNLIPHQTRSLKNLYFKDPLYFDWGIQHLHLGDTIEADGFVKREKTNALNDYLLYAFFTEQDAFLVQIMDHASFNKQELAKIIHRNWPETIECYKINGFSPSAPIITDKDINYFRKSGASIFIELDDNAVYGPMGGGISTNRTSVNAIYQNDYFHFRIDKIKQEISNNIFNYANHVRETVGHLPTEMEFILNIDIKNNFSVYEKNSNINFRFEGF</sequence>
<dbReference type="RefSeq" id="WP_154117733.1">
    <property type="nucleotide sequence ID" value="NZ_WJXB01000002.1"/>
</dbReference>
<dbReference type="EMBL" id="WJXB01000002">
    <property type="protein sequence ID" value="MRN52746.1"/>
    <property type="molecule type" value="Genomic_DNA"/>
</dbReference>
<gene>
    <name evidence="1" type="ORF">GJB61_07005</name>
</gene>
<comment type="caution">
    <text evidence="1">The sequence shown here is derived from an EMBL/GenBank/DDBJ whole genome shotgun (WGS) entry which is preliminary data.</text>
</comment>
<dbReference type="AlphaFoldDB" id="A0A7X2L1Y5"/>
<evidence type="ECO:0000313" key="1">
    <source>
        <dbReference type="EMBL" id="MRN52746.1"/>
    </source>
</evidence>
<name>A0A7X2L1Y5_9BACL</name>
<dbReference type="Proteomes" id="UP000463051">
    <property type="component" value="Unassembled WGS sequence"/>
</dbReference>
<accession>A0A7X2L1Y5</accession>
<reference evidence="1 2" key="1">
    <citation type="submission" date="2019-11" db="EMBL/GenBank/DDBJ databases">
        <title>Paenibacillus monticola sp. nov., a novel PGPR strain isolated from mountain sample in China.</title>
        <authorList>
            <person name="Zhao Q."/>
            <person name="Li H.-P."/>
            <person name="Zhang J.-L."/>
        </authorList>
    </citation>
    <scope>NUCLEOTIDE SEQUENCE [LARGE SCALE GENOMIC DNA]</scope>
    <source>
        <strain evidence="1 2">LC-T2</strain>
    </source>
</reference>
<proteinExistence type="predicted"/>
<keyword evidence="2" id="KW-1185">Reference proteome</keyword>
<organism evidence="1 2">
    <name type="scientific">Paenibacillus monticola</name>
    <dbReference type="NCBI Taxonomy" id="2666075"/>
    <lineage>
        <taxon>Bacteria</taxon>
        <taxon>Bacillati</taxon>
        <taxon>Bacillota</taxon>
        <taxon>Bacilli</taxon>
        <taxon>Bacillales</taxon>
        <taxon>Paenibacillaceae</taxon>
        <taxon>Paenibacillus</taxon>
    </lineage>
</organism>
<protein>
    <submittedName>
        <fullName evidence="1">Uncharacterized protein</fullName>
    </submittedName>
</protein>